<dbReference type="InterPro" id="IPR000150">
    <property type="entry name" value="Cof"/>
</dbReference>
<dbReference type="SFLD" id="SFLDS00003">
    <property type="entry name" value="Haloacid_Dehalogenase"/>
    <property type="match status" value="1"/>
</dbReference>
<keyword evidence="1" id="KW-0378">Hydrolase</keyword>
<dbReference type="NCBIfam" id="TIGR00099">
    <property type="entry name" value="Cof-subfamily"/>
    <property type="match status" value="1"/>
</dbReference>
<dbReference type="SFLD" id="SFLDG01140">
    <property type="entry name" value="C2.B:_Phosphomannomutase_and_P"/>
    <property type="match status" value="1"/>
</dbReference>
<dbReference type="Pfam" id="PF08282">
    <property type="entry name" value="Hydrolase_3"/>
    <property type="match status" value="1"/>
</dbReference>
<dbReference type="PANTHER" id="PTHR10000:SF8">
    <property type="entry name" value="HAD SUPERFAMILY HYDROLASE-LIKE, TYPE 3"/>
    <property type="match status" value="1"/>
</dbReference>
<sequence length="272" mass="30699">MMYPPVRLIALDLDGTLLDEEKKIPDQAVQMIVKAKEKGIIVTLASARPFCSMLPYARQLQLDTPLISLSGSYVTDEREERIWLKRPMNLLKFREMVRIFEEENYYVKVYLENQLIVQQATKETVNYSRIFGVPYTVLGPKKLRTLEKAPLRIALFDDSIRIRNAQQILKTWSDDFAVIRDTDHGLEIVEPTVSKGAALKIICCGLGIPMENVMAIGNEGSDISMIREAGIGIAMGNACEELKQCADDVTKTNEECGVGYAIQKFVFKESLK</sequence>
<gene>
    <name evidence="1" type="ORF">LMF89_02560</name>
</gene>
<evidence type="ECO:0000313" key="1">
    <source>
        <dbReference type="EMBL" id="MCC5464246.1"/>
    </source>
</evidence>
<reference evidence="1" key="1">
    <citation type="submission" date="2021-11" db="EMBL/GenBank/DDBJ databases">
        <title>Description of a new species Pelosinus isolated from the bottom sediments of Lake Baikal.</title>
        <authorList>
            <person name="Zakharyuk A."/>
        </authorList>
    </citation>
    <scope>NUCLEOTIDE SEQUENCE</scope>
    <source>
        <strain evidence="1">Bkl1</strain>
    </source>
</reference>
<dbReference type="Gene3D" id="3.40.50.1000">
    <property type="entry name" value="HAD superfamily/HAD-like"/>
    <property type="match status" value="1"/>
</dbReference>
<proteinExistence type="predicted"/>
<accession>A0ABS8HNN8</accession>
<dbReference type="SUPFAM" id="SSF56784">
    <property type="entry name" value="HAD-like"/>
    <property type="match status" value="1"/>
</dbReference>
<keyword evidence="2" id="KW-1185">Reference proteome</keyword>
<dbReference type="NCBIfam" id="TIGR01484">
    <property type="entry name" value="HAD-SF-IIB"/>
    <property type="match status" value="1"/>
</dbReference>
<evidence type="ECO:0000313" key="2">
    <source>
        <dbReference type="Proteomes" id="UP001165492"/>
    </source>
</evidence>
<dbReference type="CDD" id="cd07516">
    <property type="entry name" value="HAD_Pase"/>
    <property type="match status" value="1"/>
</dbReference>
<dbReference type="PANTHER" id="PTHR10000">
    <property type="entry name" value="PHOSPHOSERINE PHOSPHATASE"/>
    <property type="match status" value="1"/>
</dbReference>
<comment type="caution">
    <text evidence="1">The sequence shown here is derived from an EMBL/GenBank/DDBJ whole genome shotgun (WGS) entry which is preliminary data.</text>
</comment>
<dbReference type="Proteomes" id="UP001165492">
    <property type="component" value="Unassembled WGS sequence"/>
</dbReference>
<dbReference type="RefSeq" id="WP_229533752.1">
    <property type="nucleotide sequence ID" value="NZ_JAJHJB010000002.1"/>
</dbReference>
<dbReference type="EMBL" id="JAJHJB010000002">
    <property type="protein sequence ID" value="MCC5464246.1"/>
    <property type="molecule type" value="Genomic_DNA"/>
</dbReference>
<name>A0ABS8HNN8_9FIRM</name>
<dbReference type="Gene3D" id="3.30.1240.10">
    <property type="match status" value="1"/>
</dbReference>
<dbReference type="InterPro" id="IPR036412">
    <property type="entry name" value="HAD-like_sf"/>
</dbReference>
<protein>
    <submittedName>
        <fullName evidence="1">Cof-type HAD-IIB family hydrolase</fullName>
    </submittedName>
</protein>
<organism evidence="1 2">
    <name type="scientific">Pelosinus baikalensis</name>
    <dbReference type="NCBI Taxonomy" id="2892015"/>
    <lineage>
        <taxon>Bacteria</taxon>
        <taxon>Bacillati</taxon>
        <taxon>Bacillota</taxon>
        <taxon>Negativicutes</taxon>
        <taxon>Selenomonadales</taxon>
        <taxon>Sporomusaceae</taxon>
        <taxon>Pelosinus</taxon>
    </lineage>
</organism>
<dbReference type="GO" id="GO:0016787">
    <property type="term" value="F:hydrolase activity"/>
    <property type="evidence" value="ECO:0007669"/>
    <property type="project" value="UniProtKB-KW"/>
</dbReference>
<dbReference type="InterPro" id="IPR023214">
    <property type="entry name" value="HAD_sf"/>
</dbReference>
<dbReference type="InterPro" id="IPR006379">
    <property type="entry name" value="HAD-SF_hydro_IIB"/>
</dbReference>